<gene>
    <name evidence="2" type="ordered locus">PA14_36400</name>
</gene>
<evidence type="ECO:0000313" key="2">
    <source>
        <dbReference type="EMBL" id="ABJ11357.1"/>
    </source>
</evidence>
<proteinExistence type="predicted"/>
<dbReference type="AlphaFoldDB" id="A0A0H2Z9M3"/>
<sequence>MACRAVRDHPSRALNRKTRGAPKDKRPCLPEEPMTTYEIQHMRGWRRFARTVRAASRAEAERLCLPWEWVDGEVLAVIPAEAEVAERWQRLNEDLVEGLERLRRDE</sequence>
<protein>
    <submittedName>
        <fullName evidence="2">Uncharacterized protein</fullName>
    </submittedName>
</protein>
<accession>A0A0H2Z9M3</accession>
<dbReference type="KEGG" id="pau:PA14_36400"/>
<name>A0A0H2Z9M3_PSEAB</name>
<organism evidence="2 3">
    <name type="scientific">Pseudomonas aeruginosa (strain UCBPP-PA14)</name>
    <dbReference type="NCBI Taxonomy" id="208963"/>
    <lineage>
        <taxon>Bacteria</taxon>
        <taxon>Pseudomonadati</taxon>
        <taxon>Pseudomonadota</taxon>
        <taxon>Gammaproteobacteria</taxon>
        <taxon>Pseudomonadales</taxon>
        <taxon>Pseudomonadaceae</taxon>
        <taxon>Pseudomonas</taxon>
    </lineage>
</organism>
<feature type="compositionally biased region" description="Basic and acidic residues" evidence="1">
    <location>
        <begin position="1"/>
        <end position="11"/>
    </location>
</feature>
<evidence type="ECO:0000313" key="3">
    <source>
        <dbReference type="Proteomes" id="UP000000653"/>
    </source>
</evidence>
<dbReference type="EMBL" id="CP000438">
    <property type="protein sequence ID" value="ABJ11357.1"/>
    <property type="molecule type" value="Genomic_DNA"/>
</dbReference>
<reference evidence="2 3" key="1">
    <citation type="journal article" date="2006" name="Genome Biol.">
        <title>Genomic analysis reveals that Pseudomonas aeruginosa virulence is combinatorial.</title>
        <authorList>
            <person name="Lee D.G."/>
            <person name="Urbach J.M."/>
            <person name="Wu G."/>
            <person name="Liberati N.T."/>
            <person name="Feinbaum R.L."/>
            <person name="Miyata S."/>
            <person name="Diggins L.T."/>
            <person name="He J."/>
            <person name="Saucier M."/>
            <person name="Deziel E."/>
            <person name="Friedman L."/>
            <person name="Li L."/>
            <person name="Grills G."/>
            <person name="Montgomery K."/>
            <person name="Kucherlapati R."/>
            <person name="Rahme L.G."/>
            <person name="Ausubel F.M."/>
        </authorList>
    </citation>
    <scope>NUCLEOTIDE SEQUENCE [LARGE SCALE GENOMIC DNA]</scope>
    <source>
        <strain evidence="2 3">UCBPP-PA14</strain>
    </source>
</reference>
<dbReference type="HOGENOM" id="CLU_176280_0_0_6"/>
<dbReference type="Proteomes" id="UP000000653">
    <property type="component" value="Chromosome"/>
</dbReference>
<feature type="region of interest" description="Disordered" evidence="1">
    <location>
        <begin position="1"/>
        <end position="33"/>
    </location>
</feature>
<evidence type="ECO:0000256" key="1">
    <source>
        <dbReference type="SAM" id="MobiDB-lite"/>
    </source>
</evidence>